<evidence type="ECO:0000259" key="5">
    <source>
        <dbReference type="Pfam" id="PF21365"/>
    </source>
</evidence>
<keyword evidence="7" id="KW-1185">Reference proteome</keyword>
<dbReference type="OrthoDB" id="10070917at2759"/>
<dbReference type="Pfam" id="PF21365">
    <property type="entry name" value="Glyco_hydro_31_3rd"/>
    <property type="match status" value="1"/>
</dbReference>
<evidence type="ECO:0000256" key="1">
    <source>
        <dbReference type="ARBA" id="ARBA00007806"/>
    </source>
</evidence>
<dbReference type="GO" id="GO:0004553">
    <property type="term" value="F:hydrolase activity, hydrolyzing O-glycosyl compounds"/>
    <property type="evidence" value="ECO:0007669"/>
    <property type="project" value="InterPro"/>
</dbReference>
<dbReference type="SUPFAM" id="SSF51011">
    <property type="entry name" value="Glycosyl hydrolase domain"/>
    <property type="match status" value="1"/>
</dbReference>
<dbReference type="InterPro" id="IPR051816">
    <property type="entry name" value="Glycosyl_Hydrolase_31"/>
</dbReference>
<dbReference type="Pfam" id="PF01055">
    <property type="entry name" value="Glyco_hydro_31_2nd"/>
    <property type="match status" value="1"/>
</dbReference>
<dbReference type="GO" id="GO:0030246">
    <property type="term" value="F:carbohydrate binding"/>
    <property type="evidence" value="ECO:0007669"/>
    <property type="project" value="InterPro"/>
</dbReference>
<organism evidence="6 7">
    <name type="scientific">Cytospora mali</name>
    <name type="common">Apple Valsa canker fungus</name>
    <name type="synonym">Valsa mali</name>
    <dbReference type="NCBI Taxonomy" id="578113"/>
    <lineage>
        <taxon>Eukaryota</taxon>
        <taxon>Fungi</taxon>
        <taxon>Dikarya</taxon>
        <taxon>Ascomycota</taxon>
        <taxon>Pezizomycotina</taxon>
        <taxon>Sordariomycetes</taxon>
        <taxon>Sordariomycetidae</taxon>
        <taxon>Diaporthales</taxon>
        <taxon>Cytosporaceae</taxon>
        <taxon>Cytospora</taxon>
    </lineage>
</organism>
<keyword evidence="2" id="KW-0326">Glycosidase</keyword>
<dbReference type="EMBL" id="KN714729">
    <property type="protein sequence ID" value="KUI59382.1"/>
    <property type="molecule type" value="Genomic_DNA"/>
</dbReference>
<evidence type="ECO:0000313" key="7">
    <source>
        <dbReference type="Proteomes" id="UP000078576"/>
    </source>
</evidence>
<dbReference type="InterPro" id="IPR013780">
    <property type="entry name" value="Glyco_hydro_b"/>
</dbReference>
<dbReference type="Gene3D" id="2.60.40.1760">
    <property type="entry name" value="glycosyl hydrolase (family 31)"/>
    <property type="match status" value="1"/>
</dbReference>
<evidence type="ECO:0000259" key="4">
    <source>
        <dbReference type="Pfam" id="PF13802"/>
    </source>
</evidence>
<proteinExistence type="inferred from homology"/>
<dbReference type="STRING" id="694573.A0A194V600"/>
<dbReference type="PANTHER" id="PTHR43863:SF2">
    <property type="entry name" value="MALTASE-GLUCOAMYLASE"/>
    <property type="match status" value="1"/>
</dbReference>
<evidence type="ECO:0000313" key="6">
    <source>
        <dbReference type="EMBL" id="KUI59382.1"/>
    </source>
</evidence>
<dbReference type="CDD" id="cd14752">
    <property type="entry name" value="GH31_N"/>
    <property type="match status" value="1"/>
</dbReference>
<dbReference type="InterPro" id="IPR048395">
    <property type="entry name" value="Glyco_hydro_31_C"/>
</dbReference>
<name>A0A194V600_CYTMA</name>
<protein>
    <submittedName>
        <fullName evidence="6">Family 31 glucosidase ORF2</fullName>
    </submittedName>
</protein>
<dbReference type="SUPFAM" id="SSF74650">
    <property type="entry name" value="Galactose mutarotase-like"/>
    <property type="match status" value="1"/>
</dbReference>
<reference evidence="7" key="1">
    <citation type="submission" date="2014-12" db="EMBL/GenBank/DDBJ databases">
        <title>Genome Sequence of Valsa Canker Pathogens Uncovers a Specific Adaption of Colonization on Woody Bark.</title>
        <authorList>
            <person name="Yin Z."/>
            <person name="Liu H."/>
            <person name="Gao X."/>
            <person name="Li Z."/>
            <person name="Song N."/>
            <person name="Ke X."/>
            <person name="Dai Q."/>
            <person name="Wu Y."/>
            <person name="Sun Y."/>
            <person name="Xu J.-R."/>
            <person name="Kang Z.K."/>
            <person name="Wang L."/>
            <person name="Huang L."/>
        </authorList>
    </citation>
    <scope>NUCLEOTIDE SEQUENCE [LARGE SCALE GENOMIC DNA]</scope>
    <source>
        <strain evidence="7">SXYL134</strain>
    </source>
</reference>
<feature type="domain" description="Glycoside hydrolase family 31 TIM barrel" evidence="3">
    <location>
        <begin position="231"/>
        <end position="575"/>
    </location>
</feature>
<dbReference type="Pfam" id="PF13802">
    <property type="entry name" value="Gal_mutarotas_2"/>
    <property type="match status" value="1"/>
</dbReference>
<accession>A0A194V600</accession>
<dbReference type="Gene3D" id="2.60.40.1180">
    <property type="entry name" value="Golgi alpha-mannosidase II"/>
    <property type="match status" value="1"/>
</dbReference>
<dbReference type="InterPro" id="IPR000322">
    <property type="entry name" value="Glyco_hydro_31_TIM"/>
</dbReference>
<dbReference type="GO" id="GO:0005975">
    <property type="term" value="P:carbohydrate metabolic process"/>
    <property type="evidence" value="ECO:0007669"/>
    <property type="project" value="InterPro"/>
</dbReference>
<feature type="domain" description="Glycoside hydrolase family 31 N-terminal" evidence="4">
    <location>
        <begin position="24"/>
        <end position="186"/>
    </location>
</feature>
<dbReference type="InterPro" id="IPR025887">
    <property type="entry name" value="Glyco_hydro_31_N_dom"/>
</dbReference>
<evidence type="ECO:0000259" key="3">
    <source>
        <dbReference type="Pfam" id="PF01055"/>
    </source>
</evidence>
<keyword evidence="2" id="KW-0378">Hydrolase</keyword>
<feature type="domain" description="Glycosyl hydrolase family 31 C-terminal" evidence="5">
    <location>
        <begin position="586"/>
        <end position="668"/>
    </location>
</feature>
<dbReference type="InterPro" id="IPR017853">
    <property type="entry name" value="GH"/>
</dbReference>
<dbReference type="InterPro" id="IPR011013">
    <property type="entry name" value="Gal_mutarotase_sf_dom"/>
</dbReference>
<sequence>MFSHAEDRLIYTYDHELLYLEPWGPNALRIRSTKSATMPAQDWALDEPVPTTRPEITMTPNQATITNGLVRATVSRRGKITMYNTATGALILEEYARARLDVQDPKASALGVQAREFRPIVGGDYALTLRLESVSRGERLYGMGQYQQPHLDLKGADLEMAQRNSQASVPFLLSSLGYGLLWNNPSVGRAVLGTNIMSFSASSTDKLDYWVVVDESPKAIVEAYCAVTGKPPMMPEYGLGFWQSKLRYQTQEEVLEVARGYHRRGLPLDVLVIDFFHWRAQGDWSFDGDYWPDPQAMCDELRSLGVEPMVSIWPTVEAGSENWAEMVEKGLLIRSERGLRAAMDFQANTVHFDATNPAAREYVWGKAAANYGQYGIRLFWLDEAEPEYGVYDFDNWRYHLGPSLAIGNIYPRNYSQAFYEGAIAKGEGGGKFQGREPNTVNLVRCAWAGSQKFGALVWSGDIASSWGSLRNQLAAGLNMGMAGISHWTTDIGGFHGGDPNDPAFRELLVRWFQWGAFLPVFRLHGDRYPNKKPLGASGGGKCPSGADNEVWSYGEEVRAILAKYLKLREKLREYVRSLMKEASEKGTPLIRTLFLEFPNDEQAWEVEDEYMFGSKYLVAPILYPDLTKRQVYFPVGAEWKEMEGTKTYKGGRTEEVDAPLETMPVFERI</sequence>
<dbReference type="PANTHER" id="PTHR43863">
    <property type="entry name" value="HYDROLASE, PUTATIVE (AFU_ORTHOLOGUE AFUA_1G03140)-RELATED"/>
    <property type="match status" value="1"/>
</dbReference>
<gene>
    <name evidence="6" type="ORF">VP1G_06652</name>
</gene>
<dbReference type="AlphaFoldDB" id="A0A194V600"/>
<dbReference type="Gene3D" id="3.20.20.80">
    <property type="entry name" value="Glycosidases"/>
    <property type="match status" value="1"/>
</dbReference>
<comment type="similarity">
    <text evidence="1 2">Belongs to the glycosyl hydrolase 31 family.</text>
</comment>
<evidence type="ECO:0000256" key="2">
    <source>
        <dbReference type="RuleBase" id="RU361185"/>
    </source>
</evidence>
<dbReference type="Proteomes" id="UP000078576">
    <property type="component" value="Unassembled WGS sequence"/>
</dbReference>
<dbReference type="SUPFAM" id="SSF51445">
    <property type="entry name" value="(Trans)glycosidases"/>
    <property type="match status" value="1"/>
</dbReference>
<dbReference type="CDD" id="cd06591">
    <property type="entry name" value="GH31_xylosidase_XylS"/>
    <property type="match status" value="1"/>
</dbReference>